<comment type="subcellular location">
    <subcellularLocation>
        <location evidence="13">Cytoplasm</location>
    </subcellularLocation>
</comment>
<evidence type="ECO:0000256" key="10">
    <source>
        <dbReference type="ARBA" id="ARBA00023172"/>
    </source>
</evidence>
<comment type="catalytic activity">
    <reaction evidence="12 13">
        <text>Endonucleolytic cleavage at a junction such as a reciprocal single-stranded crossover between two homologous DNA duplexes (Holliday junction).</text>
        <dbReference type="EC" id="3.1.21.10"/>
    </reaction>
</comment>
<evidence type="ECO:0000256" key="3">
    <source>
        <dbReference type="ARBA" id="ARBA00022722"/>
    </source>
</evidence>
<proteinExistence type="inferred from homology"/>
<dbReference type="EC" id="3.1.21.10" evidence="13 14"/>
<name>A0A1F7IYJ1_9BACT</name>
<comment type="similarity">
    <text evidence="1 13">Belongs to the RuvC family.</text>
</comment>
<feature type="binding site" evidence="13">
    <location>
        <position position="7"/>
    </location>
    <ligand>
        <name>Mg(2+)</name>
        <dbReference type="ChEBI" id="CHEBI:18420"/>
        <label>1</label>
    </ligand>
</feature>
<dbReference type="STRING" id="1802061.A3A93_04600"/>
<gene>
    <name evidence="13" type="primary">ruvC</name>
    <name evidence="15" type="ORF">A3A93_04600</name>
</gene>
<evidence type="ECO:0000256" key="5">
    <source>
        <dbReference type="ARBA" id="ARBA00022759"/>
    </source>
</evidence>
<comment type="cofactor">
    <cofactor evidence="13">
        <name>Mg(2+)</name>
        <dbReference type="ChEBI" id="CHEBI:18420"/>
    </cofactor>
    <text evidence="13">Binds 2 Mg(2+) ion per subunit.</text>
</comment>
<dbReference type="Gene3D" id="3.30.420.10">
    <property type="entry name" value="Ribonuclease H-like superfamily/Ribonuclease H"/>
    <property type="match status" value="1"/>
</dbReference>
<organism evidence="15 16">
    <name type="scientific">Candidatus Roizmanbacteria bacterium RIFCSPLOWO2_01_FULL_38_12</name>
    <dbReference type="NCBI Taxonomy" id="1802061"/>
    <lineage>
        <taxon>Bacteria</taxon>
        <taxon>Candidatus Roizmaniibacteriota</taxon>
    </lineage>
</organism>
<keyword evidence="8 13" id="KW-0460">Magnesium</keyword>
<keyword evidence="7 13" id="KW-0378">Hydrolase</keyword>
<reference evidence="15 16" key="1">
    <citation type="journal article" date="2016" name="Nat. Commun.">
        <title>Thousands of microbial genomes shed light on interconnected biogeochemical processes in an aquifer system.</title>
        <authorList>
            <person name="Anantharaman K."/>
            <person name="Brown C.T."/>
            <person name="Hug L.A."/>
            <person name="Sharon I."/>
            <person name="Castelle C.J."/>
            <person name="Probst A.J."/>
            <person name="Thomas B.C."/>
            <person name="Singh A."/>
            <person name="Wilkins M.J."/>
            <person name="Karaoz U."/>
            <person name="Brodie E.L."/>
            <person name="Williams K.H."/>
            <person name="Hubbard S.S."/>
            <person name="Banfield J.F."/>
        </authorList>
    </citation>
    <scope>NUCLEOTIDE SEQUENCE [LARGE SCALE GENOMIC DNA]</scope>
</reference>
<dbReference type="InterPro" id="IPR036397">
    <property type="entry name" value="RNaseH_sf"/>
</dbReference>
<accession>A0A1F7IYJ1</accession>
<dbReference type="GO" id="GO:0048476">
    <property type="term" value="C:Holliday junction resolvase complex"/>
    <property type="evidence" value="ECO:0007669"/>
    <property type="project" value="UniProtKB-UniRule"/>
</dbReference>
<protein>
    <recommendedName>
        <fullName evidence="13 14">Crossover junction endodeoxyribonuclease RuvC</fullName>
        <ecNumber evidence="13 14">3.1.21.10</ecNumber>
    </recommendedName>
    <alternativeName>
        <fullName evidence="13">Holliday junction nuclease RuvC</fullName>
    </alternativeName>
    <alternativeName>
        <fullName evidence="13">Holliday junction resolvase RuvC</fullName>
    </alternativeName>
</protein>
<keyword evidence="3 13" id="KW-0540">Nuclease</keyword>
<evidence type="ECO:0000256" key="8">
    <source>
        <dbReference type="ARBA" id="ARBA00022842"/>
    </source>
</evidence>
<evidence type="ECO:0000256" key="4">
    <source>
        <dbReference type="ARBA" id="ARBA00022723"/>
    </source>
</evidence>
<feature type="active site" evidence="13">
    <location>
        <position position="143"/>
    </location>
</feature>
<feature type="active site" evidence="13">
    <location>
        <position position="70"/>
    </location>
</feature>
<dbReference type="InterPro" id="IPR012337">
    <property type="entry name" value="RNaseH-like_sf"/>
</dbReference>
<dbReference type="GO" id="GO:0003677">
    <property type="term" value="F:DNA binding"/>
    <property type="evidence" value="ECO:0007669"/>
    <property type="project" value="UniProtKB-KW"/>
</dbReference>
<dbReference type="FunFam" id="3.30.420.10:FF:000002">
    <property type="entry name" value="Crossover junction endodeoxyribonuclease RuvC"/>
    <property type="match status" value="1"/>
</dbReference>
<dbReference type="GO" id="GO:0005737">
    <property type="term" value="C:cytoplasm"/>
    <property type="evidence" value="ECO:0007669"/>
    <property type="project" value="UniProtKB-SubCell"/>
</dbReference>
<dbReference type="PANTHER" id="PTHR30194">
    <property type="entry name" value="CROSSOVER JUNCTION ENDODEOXYRIBONUCLEASE RUVC"/>
    <property type="match status" value="1"/>
</dbReference>
<dbReference type="Pfam" id="PF02075">
    <property type="entry name" value="RuvC"/>
    <property type="match status" value="1"/>
</dbReference>
<evidence type="ECO:0000256" key="2">
    <source>
        <dbReference type="ARBA" id="ARBA00022490"/>
    </source>
</evidence>
<evidence type="ECO:0000256" key="11">
    <source>
        <dbReference type="ARBA" id="ARBA00023204"/>
    </source>
</evidence>
<dbReference type="PANTHER" id="PTHR30194:SF3">
    <property type="entry name" value="CROSSOVER JUNCTION ENDODEOXYRIBONUCLEASE RUVC"/>
    <property type="match status" value="1"/>
</dbReference>
<keyword evidence="4 13" id="KW-0479">Metal-binding</keyword>
<feature type="binding site" evidence="13">
    <location>
        <position position="70"/>
    </location>
    <ligand>
        <name>Mg(2+)</name>
        <dbReference type="ChEBI" id="CHEBI:18420"/>
        <label>2</label>
    </ligand>
</feature>
<keyword evidence="11 13" id="KW-0234">DNA repair</keyword>
<evidence type="ECO:0000256" key="7">
    <source>
        <dbReference type="ARBA" id="ARBA00022801"/>
    </source>
</evidence>
<keyword evidence="6 13" id="KW-0227">DNA damage</keyword>
<comment type="function">
    <text evidence="13">The RuvA-RuvB-RuvC complex processes Holliday junction (HJ) DNA during genetic recombination and DNA repair. Endonuclease that resolves HJ intermediates. Cleaves cruciform DNA by making single-stranded nicks across the HJ at symmetrical positions within the homologous arms, yielding a 5'-phosphate and a 3'-hydroxyl group; requires a central core of homology in the junction. The consensus cleavage sequence is 5'-(A/T)TT(C/G)-3'. Cleavage occurs on the 3'-side of the TT dinucleotide at the point of strand exchange. HJ branch migration catalyzed by RuvA-RuvB allows RuvC to scan DNA until it finds its consensus sequence, where it cleaves and resolves the cruciform DNA.</text>
</comment>
<dbReference type="NCBIfam" id="TIGR00228">
    <property type="entry name" value="ruvC"/>
    <property type="match status" value="1"/>
</dbReference>
<keyword evidence="2 13" id="KW-0963">Cytoplasm</keyword>
<comment type="subunit">
    <text evidence="13">Homodimer which binds Holliday junction (HJ) DNA. The HJ becomes 2-fold symmetrical on binding to RuvC with unstacked arms; it has a different conformation from HJ DNA in complex with RuvA. In the full resolvosome a probable DNA-RuvA(4)-RuvB(12)-RuvC(2) complex forms which resolves the HJ.</text>
</comment>
<evidence type="ECO:0000313" key="15">
    <source>
        <dbReference type="EMBL" id="OGK48444.1"/>
    </source>
</evidence>
<dbReference type="SUPFAM" id="SSF53098">
    <property type="entry name" value="Ribonuclease H-like"/>
    <property type="match status" value="1"/>
</dbReference>
<keyword evidence="9 13" id="KW-0238">DNA-binding</keyword>
<dbReference type="PRINTS" id="PR00696">
    <property type="entry name" value="RSOLVASERUVC"/>
</dbReference>
<evidence type="ECO:0000313" key="16">
    <source>
        <dbReference type="Proteomes" id="UP000177141"/>
    </source>
</evidence>
<keyword evidence="10 13" id="KW-0233">DNA recombination</keyword>
<dbReference type="HAMAP" id="MF_00034">
    <property type="entry name" value="RuvC"/>
    <property type="match status" value="1"/>
</dbReference>
<dbReference type="GO" id="GO:0000287">
    <property type="term" value="F:magnesium ion binding"/>
    <property type="evidence" value="ECO:0007669"/>
    <property type="project" value="UniProtKB-UniRule"/>
</dbReference>
<feature type="binding site" evidence="13">
    <location>
        <position position="143"/>
    </location>
    <ligand>
        <name>Mg(2+)</name>
        <dbReference type="ChEBI" id="CHEBI:18420"/>
        <label>1</label>
    </ligand>
</feature>
<evidence type="ECO:0000256" key="6">
    <source>
        <dbReference type="ARBA" id="ARBA00022763"/>
    </source>
</evidence>
<dbReference type="GO" id="GO:0006281">
    <property type="term" value="P:DNA repair"/>
    <property type="evidence" value="ECO:0007669"/>
    <property type="project" value="UniProtKB-UniRule"/>
</dbReference>
<evidence type="ECO:0000256" key="14">
    <source>
        <dbReference type="NCBIfam" id="TIGR00228"/>
    </source>
</evidence>
<comment type="caution">
    <text evidence="15">The sequence shown here is derived from an EMBL/GenBank/DDBJ whole genome shotgun (WGS) entry which is preliminary data.</text>
</comment>
<evidence type="ECO:0000256" key="13">
    <source>
        <dbReference type="HAMAP-Rule" id="MF_00034"/>
    </source>
</evidence>
<dbReference type="AlphaFoldDB" id="A0A1F7IYJ1"/>
<feature type="active site" evidence="13">
    <location>
        <position position="7"/>
    </location>
</feature>
<evidence type="ECO:0000256" key="9">
    <source>
        <dbReference type="ARBA" id="ARBA00023125"/>
    </source>
</evidence>
<dbReference type="GO" id="GO:0006310">
    <property type="term" value="P:DNA recombination"/>
    <property type="evidence" value="ECO:0007669"/>
    <property type="project" value="UniProtKB-UniRule"/>
</dbReference>
<keyword evidence="5 13" id="KW-0255">Endonuclease</keyword>
<dbReference type="InterPro" id="IPR002176">
    <property type="entry name" value="X-over_junc_endoDNase_RuvC"/>
</dbReference>
<evidence type="ECO:0000256" key="1">
    <source>
        <dbReference type="ARBA" id="ARBA00009518"/>
    </source>
</evidence>
<dbReference type="EMBL" id="MGAL01000016">
    <property type="protein sequence ID" value="OGK48444.1"/>
    <property type="molecule type" value="Genomic_DNA"/>
</dbReference>
<sequence length="160" mass="18079">MFILAIDPGIEKVGYSVFEQELNGSVPYKYITSGLIKTLKTTKHEKRIQQIYVELSLVVKRYKAQIIVMEQLFFFKNAKSIIGVAQAQGVVELLAAHKNIPLKYLTPLQIKETITGYGRADKQSVHKMLKITLKDEIKVLDDDQSDAIACGLAYCFLNKI</sequence>
<dbReference type="GO" id="GO:0008821">
    <property type="term" value="F:crossover junction DNA endonuclease activity"/>
    <property type="evidence" value="ECO:0007669"/>
    <property type="project" value="UniProtKB-UniRule"/>
</dbReference>
<evidence type="ECO:0000256" key="12">
    <source>
        <dbReference type="ARBA" id="ARBA00029354"/>
    </source>
</evidence>
<dbReference type="Proteomes" id="UP000177141">
    <property type="component" value="Unassembled WGS sequence"/>
</dbReference>
<dbReference type="CDD" id="cd16962">
    <property type="entry name" value="RuvC"/>
    <property type="match status" value="1"/>
</dbReference>